<sequence length="8" mass="953">MSLLQSQF</sequence>
<evidence type="ECO:0000313" key="1">
    <source>
        <dbReference type="EMBL" id="KAJ6635064.1"/>
    </source>
</evidence>
<gene>
    <name evidence="1" type="ORF">Bhyg_13647</name>
</gene>
<dbReference type="Proteomes" id="UP001151699">
    <property type="component" value="Chromosome C"/>
</dbReference>
<name>A0A9Q0MP06_9DIPT</name>
<accession>A0A9Q0MP06</accession>
<evidence type="ECO:0000313" key="2">
    <source>
        <dbReference type="Proteomes" id="UP001151699"/>
    </source>
</evidence>
<reference evidence="1" key="1">
    <citation type="submission" date="2022-07" db="EMBL/GenBank/DDBJ databases">
        <authorList>
            <person name="Trinca V."/>
            <person name="Uliana J.V.C."/>
            <person name="Torres T.T."/>
            <person name="Ward R.J."/>
            <person name="Monesi N."/>
        </authorList>
    </citation>
    <scope>NUCLEOTIDE SEQUENCE</scope>
    <source>
        <strain evidence="1">HSMRA1968</strain>
        <tissue evidence="1">Whole embryos</tissue>
    </source>
</reference>
<proteinExistence type="predicted"/>
<comment type="caution">
    <text evidence="1">The sequence shown here is derived from an EMBL/GenBank/DDBJ whole genome shotgun (WGS) entry which is preliminary data.</text>
</comment>
<dbReference type="EMBL" id="WJQU01000004">
    <property type="protein sequence ID" value="KAJ6635064.1"/>
    <property type="molecule type" value="Genomic_DNA"/>
</dbReference>
<organism evidence="1 2">
    <name type="scientific">Pseudolycoriella hygida</name>
    <dbReference type="NCBI Taxonomy" id="35572"/>
    <lineage>
        <taxon>Eukaryota</taxon>
        <taxon>Metazoa</taxon>
        <taxon>Ecdysozoa</taxon>
        <taxon>Arthropoda</taxon>
        <taxon>Hexapoda</taxon>
        <taxon>Insecta</taxon>
        <taxon>Pterygota</taxon>
        <taxon>Neoptera</taxon>
        <taxon>Endopterygota</taxon>
        <taxon>Diptera</taxon>
        <taxon>Nematocera</taxon>
        <taxon>Sciaroidea</taxon>
        <taxon>Sciaridae</taxon>
        <taxon>Pseudolycoriella</taxon>
    </lineage>
</organism>
<protein>
    <submittedName>
        <fullName evidence="1">Uncharacterized protein</fullName>
    </submittedName>
</protein>
<keyword evidence="2" id="KW-1185">Reference proteome</keyword>